<gene>
    <name evidence="9 12" type="primary">ispE</name>
    <name evidence="12" type="ORF">TFUB20_02316</name>
</gene>
<dbReference type="SUPFAM" id="SSF54211">
    <property type="entry name" value="Ribosomal protein S5 domain 2-like"/>
    <property type="match status" value="1"/>
</dbReference>
<dbReference type="GO" id="GO:0050515">
    <property type="term" value="F:4-(cytidine 5'-diphospho)-2-C-methyl-D-erythritol kinase activity"/>
    <property type="evidence" value="ECO:0007669"/>
    <property type="project" value="UniProtKB-UniRule"/>
</dbReference>
<evidence type="ECO:0000259" key="10">
    <source>
        <dbReference type="Pfam" id="PF00288"/>
    </source>
</evidence>
<dbReference type="InterPro" id="IPR036554">
    <property type="entry name" value="GHMP_kinase_C_sf"/>
</dbReference>
<evidence type="ECO:0000259" key="11">
    <source>
        <dbReference type="Pfam" id="PF08544"/>
    </source>
</evidence>
<evidence type="ECO:0000313" key="12">
    <source>
        <dbReference type="EMBL" id="SCQ24129.1"/>
    </source>
</evidence>
<proteinExistence type="inferred from homology"/>
<name>A0A1D3UV81_TANFO</name>
<protein>
    <recommendedName>
        <fullName evidence="3 9">4-diphosphocytidyl-2-C-methyl-D-erythritol kinase</fullName>
        <shortName evidence="9">CMK</shortName>
        <ecNumber evidence="2 9">2.7.1.148</ecNumber>
    </recommendedName>
    <alternativeName>
        <fullName evidence="8 9">4-(cytidine-5'-diphospho)-2-C-methyl-D-erythritol kinase</fullName>
    </alternativeName>
</protein>
<comment type="similarity">
    <text evidence="1 9">Belongs to the GHMP kinase family. IspE subfamily.</text>
</comment>
<feature type="domain" description="GHMP kinase C-terminal" evidence="11">
    <location>
        <begin position="205"/>
        <end position="250"/>
    </location>
</feature>
<dbReference type="EMBL" id="FMMM01000078">
    <property type="protein sequence ID" value="SCQ24129.1"/>
    <property type="molecule type" value="Genomic_DNA"/>
</dbReference>
<keyword evidence="9" id="KW-0414">Isoprene biosynthesis</keyword>
<feature type="active site" evidence="9">
    <location>
        <position position="8"/>
    </location>
</feature>
<feature type="domain" description="GHMP kinase N-terminal" evidence="10">
    <location>
        <begin position="63"/>
        <end position="137"/>
    </location>
</feature>
<sequence length="267" mass="29322">MICFPNAKINLGLSIVGKRPDGYHDLETIFYPVPLCDALEIVGAETDSLRCSGMTLDSDSENNLVLKALRSLRKKYTIPPLAVYLRKAIPFGAGLGGGSADAAFMLKLVSEYYRLSISDDELEEIASFIGADCAFFIRNRPVKASGIGNIFEPIDLSLGSYTLYIVKPDVFVSTKDAYSMVKPSQPIHSLDEIIRLPVSEWKDVLKNDFETSVFSHFPMIGEIKDELYAQGAVYASMSGSGSAVFGLFEHDISLSFPGCFVWKGKTK</sequence>
<dbReference type="GO" id="GO:0016114">
    <property type="term" value="P:terpenoid biosynthetic process"/>
    <property type="evidence" value="ECO:0007669"/>
    <property type="project" value="UniProtKB-UniRule"/>
</dbReference>
<accession>A0A1D3UV81</accession>
<keyword evidence="5 9" id="KW-0547">Nucleotide-binding</keyword>
<dbReference type="Gene3D" id="3.30.70.890">
    <property type="entry name" value="GHMP kinase, C-terminal domain"/>
    <property type="match status" value="1"/>
</dbReference>
<feature type="binding site" evidence="9">
    <location>
        <begin position="90"/>
        <end position="100"/>
    </location>
    <ligand>
        <name>ATP</name>
        <dbReference type="ChEBI" id="CHEBI:30616"/>
    </ligand>
</feature>
<dbReference type="AlphaFoldDB" id="A0A1D3UV81"/>
<dbReference type="Proteomes" id="UP000182057">
    <property type="component" value="Unassembled WGS sequence"/>
</dbReference>
<feature type="active site" evidence="9">
    <location>
        <position position="132"/>
    </location>
</feature>
<dbReference type="Pfam" id="PF00288">
    <property type="entry name" value="GHMP_kinases_N"/>
    <property type="match status" value="1"/>
</dbReference>
<comment type="pathway">
    <text evidence="9">Isoprenoid biosynthesis; isopentenyl diphosphate biosynthesis via DXP pathway; isopentenyl diphosphate from 1-deoxy-D-xylulose 5-phosphate: step 3/6.</text>
</comment>
<dbReference type="EC" id="2.7.1.148" evidence="2 9"/>
<dbReference type="UniPathway" id="UPA00056">
    <property type="reaction ID" value="UER00094"/>
</dbReference>
<comment type="function">
    <text evidence="9">Catalyzes the phosphorylation of the position 2 hydroxy group of 4-diphosphocytidyl-2C-methyl-D-erythritol.</text>
</comment>
<dbReference type="GO" id="GO:0019288">
    <property type="term" value="P:isopentenyl diphosphate biosynthetic process, methylerythritol 4-phosphate pathway"/>
    <property type="evidence" value="ECO:0007669"/>
    <property type="project" value="UniProtKB-UniRule"/>
</dbReference>
<dbReference type="PIRSF" id="PIRSF010376">
    <property type="entry name" value="IspE"/>
    <property type="match status" value="1"/>
</dbReference>
<dbReference type="OrthoDB" id="9809438at2"/>
<dbReference type="SUPFAM" id="SSF55060">
    <property type="entry name" value="GHMP Kinase, C-terminal domain"/>
    <property type="match status" value="1"/>
</dbReference>
<dbReference type="RefSeq" id="WP_074450200.1">
    <property type="nucleotide sequence ID" value="NZ_CAUSRC010000111.1"/>
</dbReference>
<dbReference type="Gene3D" id="3.30.230.10">
    <property type="match status" value="1"/>
</dbReference>
<evidence type="ECO:0000256" key="6">
    <source>
        <dbReference type="ARBA" id="ARBA00022777"/>
    </source>
</evidence>
<evidence type="ECO:0000256" key="1">
    <source>
        <dbReference type="ARBA" id="ARBA00009684"/>
    </source>
</evidence>
<evidence type="ECO:0000313" key="13">
    <source>
        <dbReference type="Proteomes" id="UP000182057"/>
    </source>
</evidence>
<reference evidence="12 13" key="1">
    <citation type="submission" date="2016-09" db="EMBL/GenBank/DDBJ databases">
        <authorList>
            <person name="Capua I."/>
            <person name="De Benedictis P."/>
            <person name="Joannis T."/>
            <person name="Lombin L.H."/>
            <person name="Cattoli G."/>
        </authorList>
    </citation>
    <scope>NUCLEOTIDE SEQUENCE [LARGE SCALE GENOMIC DNA]</scope>
    <source>
        <strain evidence="12 13">UB20</strain>
    </source>
</reference>
<evidence type="ECO:0000256" key="7">
    <source>
        <dbReference type="ARBA" id="ARBA00022840"/>
    </source>
</evidence>
<dbReference type="InterPro" id="IPR013750">
    <property type="entry name" value="GHMP_kinase_C_dom"/>
</dbReference>
<dbReference type="InterPro" id="IPR004424">
    <property type="entry name" value="IspE"/>
</dbReference>
<dbReference type="InterPro" id="IPR014721">
    <property type="entry name" value="Ribsml_uS5_D2-typ_fold_subgr"/>
</dbReference>
<dbReference type="NCBIfam" id="TIGR00154">
    <property type="entry name" value="ispE"/>
    <property type="match status" value="1"/>
</dbReference>
<evidence type="ECO:0000256" key="5">
    <source>
        <dbReference type="ARBA" id="ARBA00022741"/>
    </source>
</evidence>
<keyword evidence="7 9" id="KW-0067">ATP-binding</keyword>
<evidence type="ECO:0000256" key="2">
    <source>
        <dbReference type="ARBA" id="ARBA00012052"/>
    </source>
</evidence>
<organism evidence="12 13">
    <name type="scientific">Tannerella forsythia</name>
    <name type="common">Bacteroides forsythus</name>
    <dbReference type="NCBI Taxonomy" id="28112"/>
    <lineage>
        <taxon>Bacteria</taxon>
        <taxon>Pseudomonadati</taxon>
        <taxon>Bacteroidota</taxon>
        <taxon>Bacteroidia</taxon>
        <taxon>Bacteroidales</taxon>
        <taxon>Tannerellaceae</taxon>
        <taxon>Tannerella</taxon>
    </lineage>
</organism>
<comment type="catalytic activity">
    <reaction evidence="9">
        <text>4-CDP-2-C-methyl-D-erythritol + ATP = 4-CDP-2-C-methyl-D-erythritol 2-phosphate + ADP + H(+)</text>
        <dbReference type="Rhea" id="RHEA:18437"/>
        <dbReference type="ChEBI" id="CHEBI:15378"/>
        <dbReference type="ChEBI" id="CHEBI:30616"/>
        <dbReference type="ChEBI" id="CHEBI:57823"/>
        <dbReference type="ChEBI" id="CHEBI:57919"/>
        <dbReference type="ChEBI" id="CHEBI:456216"/>
        <dbReference type="EC" id="2.7.1.148"/>
    </reaction>
</comment>
<dbReference type="InterPro" id="IPR020568">
    <property type="entry name" value="Ribosomal_Su5_D2-typ_SF"/>
</dbReference>
<dbReference type="InterPro" id="IPR006204">
    <property type="entry name" value="GHMP_kinase_N_dom"/>
</dbReference>
<evidence type="ECO:0000256" key="8">
    <source>
        <dbReference type="ARBA" id="ARBA00032554"/>
    </source>
</evidence>
<dbReference type="PANTHER" id="PTHR43527:SF2">
    <property type="entry name" value="4-DIPHOSPHOCYTIDYL-2-C-METHYL-D-ERYTHRITOL KINASE, CHLOROPLASTIC"/>
    <property type="match status" value="1"/>
</dbReference>
<dbReference type="Pfam" id="PF08544">
    <property type="entry name" value="GHMP_kinases_C"/>
    <property type="match status" value="1"/>
</dbReference>
<evidence type="ECO:0000256" key="4">
    <source>
        <dbReference type="ARBA" id="ARBA00022679"/>
    </source>
</evidence>
<dbReference type="PANTHER" id="PTHR43527">
    <property type="entry name" value="4-DIPHOSPHOCYTIDYL-2-C-METHYL-D-ERYTHRITOL KINASE, CHLOROPLASTIC"/>
    <property type="match status" value="1"/>
</dbReference>
<dbReference type="GO" id="GO:0005524">
    <property type="term" value="F:ATP binding"/>
    <property type="evidence" value="ECO:0007669"/>
    <property type="project" value="UniProtKB-UniRule"/>
</dbReference>
<keyword evidence="4 9" id="KW-0808">Transferase</keyword>
<evidence type="ECO:0000256" key="9">
    <source>
        <dbReference type="HAMAP-Rule" id="MF_00061"/>
    </source>
</evidence>
<dbReference type="HAMAP" id="MF_00061">
    <property type="entry name" value="IspE"/>
    <property type="match status" value="1"/>
</dbReference>
<keyword evidence="6 9" id="KW-0418">Kinase</keyword>
<evidence type="ECO:0000256" key="3">
    <source>
        <dbReference type="ARBA" id="ARBA00017473"/>
    </source>
</evidence>